<name>A0A392W8A7_9FABA</name>
<keyword evidence="2" id="KW-1185">Reference proteome</keyword>
<reference evidence="1 2" key="1">
    <citation type="journal article" date="2018" name="Front. Plant Sci.">
        <title>Red Clover (Trifolium pratense) and Zigzag Clover (T. medium) - A Picture of Genomic Similarities and Differences.</title>
        <authorList>
            <person name="Dluhosova J."/>
            <person name="Istvanek J."/>
            <person name="Nedelnik J."/>
            <person name="Repkova J."/>
        </authorList>
    </citation>
    <scope>NUCLEOTIDE SEQUENCE [LARGE SCALE GENOMIC DNA]</scope>
    <source>
        <strain evidence="2">cv. 10/8</strain>
        <tissue evidence="1">Leaf</tissue>
    </source>
</reference>
<dbReference type="EMBL" id="LXQA011402818">
    <property type="protein sequence ID" value="MCI95999.1"/>
    <property type="molecule type" value="Genomic_DNA"/>
</dbReference>
<dbReference type="AlphaFoldDB" id="A0A392W8A7"/>
<protein>
    <submittedName>
        <fullName evidence="1">Uncharacterized protein</fullName>
    </submittedName>
</protein>
<organism evidence="1 2">
    <name type="scientific">Trifolium medium</name>
    <dbReference type="NCBI Taxonomy" id="97028"/>
    <lineage>
        <taxon>Eukaryota</taxon>
        <taxon>Viridiplantae</taxon>
        <taxon>Streptophyta</taxon>
        <taxon>Embryophyta</taxon>
        <taxon>Tracheophyta</taxon>
        <taxon>Spermatophyta</taxon>
        <taxon>Magnoliopsida</taxon>
        <taxon>eudicotyledons</taxon>
        <taxon>Gunneridae</taxon>
        <taxon>Pentapetalae</taxon>
        <taxon>rosids</taxon>
        <taxon>fabids</taxon>
        <taxon>Fabales</taxon>
        <taxon>Fabaceae</taxon>
        <taxon>Papilionoideae</taxon>
        <taxon>50 kb inversion clade</taxon>
        <taxon>NPAAA clade</taxon>
        <taxon>Hologalegina</taxon>
        <taxon>IRL clade</taxon>
        <taxon>Trifolieae</taxon>
        <taxon>Trifolium</taxon>
    </lineage>
</organism>
<sequence length="39" mass="4175">GLLAHMMSLCCSVVPCERTHCVALWCPVRGPTVLFCGAL</sequence>
<feature type="non-terminal residue" evidence="1">
    <location>
        <position position="1"/>
    </location>
</feature>
<accession>A0A392W8A7</accession>
<evidence type="ECO:0000313" key="1">
    <source>
        <dbReference type="EMBL" id="MCI95999.1"/>
    </source>
</evidence>
<proteinExistence type="predicted"/>
<dbReference type="Proteomes" id="UP000265520">
    <property type="component" value="Unassembled WGS sequence"/>
</dbReference>
<evidence type="ECO:0000313" key="2">
    <source>
        <dbReference type="Proteomes" id="UP000265520"/>
    </source>
</evidence>
<comment type="caution">
    <text evidence="1">The sequence shown here is derived from an EMBL/GenBank/DDBJ whole genome shotgun (WGS) entry which is preliminary data.</text>
</comment>